<dbReference type="Gene3D" id="3.30.420.10">
    <property type="entry name" value="Ribonuclease H-like superfamily/Ribonuclease H"/>
    <property type="match status" value="1"/>
</dbReference>
<dbReference type="SUPFAM" id="SSF53098">
    <property type="entry name" value="Ribonuclease H-like"/>
    <property type="match status" value="1"/>
</dbReference>
<dbReference type="GO" id="GO:0003676">
    <property type="term" value="F:nucleic acid binding"/>
    <property type="evidence" value="ECO:0007669"/>
    <property type="project" value="InterPro"/>
</dbReference>
<evidence type="ECO:0000256" key="1">
    <source>
        <dbReference type="SAM" id="Coils"/>
    </source>
</evidence>
<dbReference type="EMBL" id="OIVN01000728">
    <property type="protein sequence ID" value="SPC84706.1"/>
    <property type="molecule type" value="Genomic_DNA"/>
</dbReference>
<dbReference type="InterPro" id="IPR001584">
    <property type="entry name" value="Integrase_cat-core"/>
</dbReference>
<dbReference type="Pfam" id="PF00665">
    <property type="entry name" value="rve"/>
    <property type="match status" value="1"/>
</dbReference>
<dbReference type="GO" id="GO:0015074">
    <property type="term" value="P:DNA integration"/>
    <property type="evidence" value="ECO:0007669"/>
    <property type="project" value="InterPro"/>
</dbReference>
<sequence length="232" mass="26988">MSSPWPFAQWGLDIMGPFPIGRRQLKFLVVAIDYFTKWVEAEPLATITERNIQNFVWKTVICQFGIPRVLVSDNGKQFDNPKFRQLSEELGIHNHYSSLGHPQANGQVEVTNQSLLKLIKIRLERAKGVWPKELPSILWVYKTTVRIPTGETPFRMTFGTEAVILVEIGMTTFRTTIHDDQQNDEQIRLNLDLVDEVREQAEERMKRYQEKMARHHNTKVKARQFEVGDLVL</sequence>
<protein>
    <recommendedName>
        <fullName evidence="2">Integrase catalytic domain-containing protein</fullName>
    </recommendedName>
</protein>
<dbReference type="InterPro" id="IPR012337">
    <property type="entry name" value="RNaseH-like_sf"/>
</dbReference>
<evidence type="ECO:0000259" key="2">
    <source>
        <dbReference type="PROSITE" id="PS50994"/>
    </source>
</evidence>
<reference evidence="3" key="1">
    <citation type="submission" date="2018-02" db="EMBL/GenBank/DDBJ databases">
        <authorList>
            <person name="Cohen D.B."/>
            <person name="Kent A.D."/>
        </authorList>
    </citation>
    <scope>NUCLEOTIDE SEQUENCE</scope>
</reference>
<feature type="domain" description="Integrase catalytic" evidence="2">
    <location>
        <begin position="1"/>
        <end position="161"/>
    </location>
</feature>
<organism evidence="3">
    <name type="scientific">Fagus sylvatica</name>
    <name type="common">Beechnut</name>
    <dbReference type="NCBI Taxonomy" id="28930"/>
    <lineage>
        <taxon>Eukaryota</taxon>
        <taxon>Viridiplantae</taxon>
        <taxon>Streptophyta</taxon>
        <taxon>Embryophyta</taxon>
        <taxon>Tracheophyta</taxon>
        <taxon>Spermatophyta</taxon>
        <taxon>Magnoliopsida</taxon>
        <taxon>eudicotyledons</taxon>
        <taxon>Gunneridae</taxon>
        <taxon>Pentapetalae</taxon>
        <taxon>rosids</taxon>
        <taxon>fabids</taxon>
        <taxon>Fagales</taxon>
        <taxon>Fagaceae</taxon>
        <taxon>Fagus</taxon>
    </lineage>
</organism>
<gene>
    <name evidence="3" type="ORF">FSB_LOCUS12588</name>
</gene>
<dbReference type="PROSITE" id="PS50994">
    <property type="entry name" value="INTEGRASE"/>
    <property type="match status" value="1"/>
</dbReference>
<feature type="coiled-coil region" evidence="1">
    <location>
        <begin position="191"/>
        <end position="218"/>
    </location>
</feature>
<dbReference type="PANTHER" id="PTHR37984">
    <property type="entry name" value="PROTEIN CBG26694"/>
    <property type="match status" value="1"/>
</dbReference>
<proteinExistence type="predicted"/>
<keyword evidence="1" id="KW-0175">Coiled coil</keyword>
<name>A0A2N9F147_FAGSY</name>
<dbReference type="InterPro" id="IPR036397">
    <property type="entry name" value="RNaseH_sf"/>
</dbReference>
<dbReference type="PANTHER" id="PTHR37984:SF5">
    <property type="entry name" value="PROTEIN NYNRIN-LIKE"/>
    <property type="match status" value="1"/>
</dbReference>
<dbReference type="InterPro" id="IPR050951">
    <property type="entry name" value="Retrovirus_Pol_polyprotein"/>
</dbReference>
<dbReference type="AlphaFoldDB" id="A0A2N9F147"/>
<evidence type="ECO:0000313" key="3">
    <source>
        <dbReference type="EMBL" id="SPC84706.1"/>
    </source>
</evidence>
<accession>A0A2N9F147</accession>